<evidence type="ECO:0000313" key="10">
    <source>
        <dbReference type="Proteomes" id="UP000076878"/>
    </source>
</evidence>
<accession>A0A143YF41</accession>
<dbReference type="Pfam" id="PF00293">
    <property type="entry name" value="NUDIX"/>
    <property type="match status" value="1"/>
</dbReference>
<dbReference type="InterPro" id="IPR051325">
    <property type="entry name" value="Nudix_hydrolase_domain"/>
</dbReference>
<dbReference type="Proteomes" id="UP000076878">
    <property type="component" value="Unassembled WGS sequence"/>
</dbReference>
<organism evidence="8 10">
    <name type="scientific">Trichococcus ilyis</name>
    <dbReference type="NCBI Taxonomy" id="640938"/>
    <lineage>
        <taxon>Bacteria</taxon>
        <taxon>Bacillati</taxon>
        <taxon>Bacillota</taxon>
        <taxon>Bacilli</taxon>
        <taxon>Lactobacillales</taxon>
        <taxon>Carnobacteriaceae</taxon>
        <taxon>Trichococcus</taxon>
    </lineage>
</organism>
<dbReference type="PROSITE" id="PS51462">
    <property type="entry name" value="NUDIX"/>
    <property type="match status" value="1"/>
</dbReference>
<dbReference type="InterPro" id="IPR003565">
    <property type="entry name" value="Tetra_PHTase"/>
</dbReference>
<dbReference type="OrthoDB" id="9816289at2"/>
<keyword evidence="11" id="KW-1185">Reference proteome</keyword>
<evidence type="ECO:0000256" key="6">
    <source>
        <dbReference type="RuleBase" id="RU003476"/>
    </source>
</evidence>
<keyword evidence="4 6" id="KW-0378">Hydrolase</keyword>
<evidence type="ECO:0000259" key="7">
    <source>
        <dbReference type="PROSITE" id="PS51462"/>
    </source>
</evidence>
<dbReference type="GO" id="GO:0006167">
    <property type="term" value="P:AMP biosynthetic process"/>
    <property type="evidence" value="ECO:0007669"/>
    <property type="project" value="TreeGrafter"/>
</dbReference>
<dbReference type="InterPro" id="IPR000086">
    <property type="entry name" value="NUDIX_hydrolase_dom"/>
</dbReference>
<evidence type="ECO:0000256" key="1">
    <source>
        <dbReference type="ARBA" id="ARBA00005582"/>
    </source>
</evidence>
<proteinExistence type="inferred from homology"/>
<comment type="similarity">
    <text evidence="1 6">Belongs to the Nudix hydrolase family.</text>
</comment>
<dbReference type="PANTHER" id="PTHR21340">
    <property type="entry name" value="DIADENOSINE 5,5-P1,P4-TETRAPHOSPHATE PYROPHOSPHOHYDROLASE MUTT"/>
    <property type="match status" value="1"/>
</dbReference>
<dbReference type="CDD" id="cd03428">
    <property type="entry name" value="NUDIX_Ap4A_Nudt2"/>
    <property type="match status" value="1"/>
</dbReference>
<dbReference type="STRING" id="640938.TR210_655"/>
<evidence type="ECO:0000313" key="11">
    <source>
        <dbReference type="Proteomes" id="UP000199280"/>
    </source>
</evidence>
<dbReference type="Proteomes" id="UP000199280">
    <property type="component" value="Unassembled WGS sequence"/>
</dbReference>
<dbReference type="PANTHER" id="PTHR21340:SF0">
    <property type="entry name" value="BIS(5'-NUCLEOSYL)-TETRAPHOSPHATASE [ASYMMETRICAL]"/>
    <property type="match status" value="1"/>
</dbReference>
<dbReference type="PRINTS" id="PR00502">
    <property type="entry name" value="NUDIXFAMILY"/>
</dbReference>
<dbReference type="SUPFAM" id="SSF55811">
    <property type="entry name" value="Nudix"/>
    <property type="match status" value="1"/>
</dbReference>
<dbReference type="GO" id="GO:0004081">
    <property type="term" value="F:bis(5'-nucleosyl)-tetraphosphatase (asymmetrical) activity"/>
    <property type="evidence" value="ECO:0007669"/>
    <property type="project" value="TreeGrafter"/>
</dbReference>
<dbReference type="InterPro" id="IPR020476">
    <property type="entry name" value="Nudix_hydrolase"/>
</dbReference>
<evidence type="ECO:0000256" key="2">
    <source>
        <dbReference type="ARBA" id="ARBA00018911"/>
    </source>
</evidence>
<evidence type="ECO:0000313" key="8">
    <source>
        <dbReference type="EMBL" id="CZQ87962.1"/>
    </source>
</evidence>
<dbReference type="GO" id="GO:0000166">
    <property type="term" value="F:nucleotide binding"/>
    <property type="evidence" value="ECO:0007669"/>
    <property type="project" value="UniProtKB-KW"/>
</dbReference>
<dbReference type="RefSeq" id="WP_068621522.1">
    <property type="nucleotide sequence ID" value="NZ_FJNB01000003.1"/>
</dbReference>
<evidence type="ECO:0000256" key="5">
    <source>
        <dbReference type="ARBA" id="ARBA00032644"/>
    </source>
</evidence>
<dbReference type="Gene3D" id="3.90.79.10">
    <property type="entry name" value="Nucleoside Triphosphate Pyrophosphohydrolase"/>
    <property type="match status" value="1"/>
</dbReference>
<protein>
    <recommendedName>
        <fullName evidence="2">Bis(5'-nucleosyl)-tetraphosphatase [asymmetrical]</fullName>
    </recommendedName>
    <alternativeName>
        <fullName evidence="5">Diadenosine 5',5'''-P1,P4-tetraphosphate asymmetrical hydrolase</fullName>
    </alternativeName>
</protein>
<name>A0A143YF41_9LACT</name>
<dbReference type="GO" id="GO:0006754">
    <property type="term" value="P:ATP biosynthetic process"/>
    <property type="evidence" value="ECO:0007669"/>
    <property type="project" value="TreeGrafter"/>
</dbReference>
<evidence type="ECO:0000256" key="4">
    <source>
        <dbReference type="ARBA" id="ARBA00022801"/>
    </source>
</evidence>
<dbReference type="AlphaFoldDB" id="A0A143YF41"/>
<reference evidence="9 11" key="2">
    <citation type="submission" date="2016-10" db="EMBL/GenBank/DDBJ databases">
        <authorList>
            <person name="Varghese N."/>
            <person name="Submissions S."/>
        </authorList>
    </citation>
    <scope>NUCLEOTIDE SEQUENCE [LARGE SCALE GENOMIC DNA]</scope>
    <source>
        <strain evidence="9 11">DSM 22150</strain>
    </source>
</reference>
<dbReference type="EMBL" id="FNYT01000002">
    <property type="protein sequence ID" value="SEI66968.1"/>
    <property type="molecule type" value="Genomic_DNA"/>
</dbReference>
<feature type="domain" description="Nudix hydrolase" evidence="7">
    <location>
        <begin position="2"/>
        <end position="134"/>
    </location>
</feature>
<sequence>MKSEKSCGAIVLSPDNTNRKVLLIKHENGGHWAFPKGHVEEGETEVETALREIKEETGLSTDLSTTFRKSVSYSPAPGVIKEVIYFIAFAHTETIEKQDAEVTDFAWMPFNEALQAITYDNDKNILQSAIDFIEGMKN</sequence>
<dbReference type="PROSITE" id="PS00893">
    <property type="entry name" value="NUDIX_BOX"/>
    <property type="match status" value="1"/>
</dbReference>
<dbReference type="EMBL" id="FJNB01000003">
    <property type="protein sequence ID" value="CZQ87962.1"/>
    <property type="molecule type" value="Genomic_DNA"/>
</dbReference>
<dbReference type="InterPro" id="IPR020084">
    <property type="entry name" value="NUDIX_hydrolase_CS"/>
</dbReference>
<keyword evidence="3" id="KW-0547">Nucleotide-binding</keyword>
<gene>
    <name evidence="9" type="ORF">SAMN05216375_102131</name>
    <name evidence="8" type="ORF">TR210_655</name>
</gene>
<reference evidence="8 10" key="1">
    <citation type="submission" date="2016-02" db="EMBL/GenBank/DDBJ databases">
        <authorList>
            <person name="Wen L."/>
            <person name="He K."/>
            <person name="Yang H."/>
        </authorList>
    </citation>
    <scope>NUCLEOTIDE SEQUENCE [LARGE SCALE GENOMIC DNA]</scope>
    <source>
        <strain evidence="8">Trichococcus_R210</strain>
    </source>
</reference>
<evidence type="ECO:0000256" key="3">
    <source>
        <dbReference type="ARBA" id="ARBA00022741"/>
    </source>
</evidence>
<dbReference type="InterPro" id="IPR015797">
    <property type="entry name" value="NUDIX_hydrolase-like_dom_sf"/>
</dbReference>
<evidence type="ECO:0000313" key="9">
    <source>
        <dbReference type="EMBL" id="SEI66968.1"/>
    </source>
</evidence>